<sequence length="268" mass="29337">MHIMSASSARSWSVAYAGIGACCGRLKEPKALMKFGLSVVLIGHVNFLLAALVHGAVLRHINLHPQARGMEYAISNVIAMVAGLTGVIIGIMAIVLSKNNSRRALTWGLWALSLVSALLAAASAAGLLYSTVRAIVNRGRSLLTHCRFPDVIGSYSYITNECPFDPTRIYSTTLILWFPLIVMSVVQLIYSSWCLSACSSFLGLSCCLRHKPPREINRPHVRGHHNENQARPPEQHELLAQAQPLPRSLQSSSQPSRASQVSRDSFWI</sequence>
<dbReference type="PANTHER" id="PTHR31258:SF5">
    <property type="entry name" value="TMEM54 PROTEIN-RELATED"/>
    <property type="match status" value="1"/>
</dbReference>
<feature type="region of interest" description="Disordered" evidence="6">
    <location>
        <begin position="217"/>
        <end position="268"/>
    </location>
</feature>
<evidence type="ECO:0000256" key="2">
    <source>
        <dbReference type="ARBA" id="ARBA00011030"/>
    </source>
</evidence>
<accession>A0AAV6FVI9</accession>
<dbReference type="EMBL" id="JADWDJ010000020">
    <property type="protein sequence ID" value="KAG5265207.1"/>
    <property type="molecule type" value="Genomic_DNA"/>
</dbReference>
<keyword evidence="5 7" id="KW-0472">Membrane</keyword>
<organism evidence="8 9">
    <name type="scientific">Alosa alosa</name>
    <name type="common">allis shad</name>
    <dbReference type="NCBI Taxonomy" id="278164"/>
    <lineage>
        <taxon>Eukaryota</taxon>
        <taxon>Metazoa</taxon>
        <taxon>Chordata</taxon>
        <taxon>Craniata</taxon>
        <taxon>Vertebrata</taxon>
        <taxon>Euteleostomi</taxon>
        <taxon>Actinopterygii</taxon>
        <taxon>Neopterygii</taxon>
        <taxon>Teleostei</taxon>
        <taxon>Clupei</taxon>
        <taxon>Clupeiformes</taxon>
        <taxon>Clupeoidei</taxon>
        <taxon>Clupeidae</taxon>
        <taxon>Alosa</taxon>
    </lineage>
</organism>
<evidence type="ECO:0000313" key="9">
    <source>
        <dbReference type="Proteomes" id="UP000823561"/>
    </source>
</evidence>
<feature type="transmembrane region" description="Helical" evidence="7">
    <location>
        <begin position="174"/>
        <end position="204"/>
    </location>
</feature>
<keyword evidence="4 7" id="KW-1133">Transmembrane helix</keyword>
<comment type="similarity">
    <text evidence="2">Belongs to the TMEM54 family.</text>
</comment>
<name>A0AAV6FVI9_9TELE</name>
<comment type="subcellular location">
    <subcellularLocation>
        <location evidence="1">Membrane</location>
        <topology evidence="1">Multi-pass membrane protein</topology>
    </subcellularLocation>
</comment>
<reference evidence="8" key="1">
    <citation type="submission" date="2020-10" db="EMBL/GenBank/DDBJ databases">
        <title>Chromosome-scale genome assembly of the Allis shad, Alosa alosa.</title>
        <authorList>
            <person name="Margot Z."/>
            <person name="Christophe K."/>
            <person name="Cabau C."/>
            <person name="Louis A."/>
            <person name="Berthelot C."/>
            <person name="Parey E."/>
            <person name="Roest Crollius H."/>
            <person name="Montfort J."/>
            <person name="Robinson-Rechavi M."/>
            <person name="Bucao C."/>
            <person name="Bouchez O."/>
            <person name="Gislard M."/>
            <person name="Lluch J."/>
            <person name="Milhes M."/>
            <person name="Lampietro C."/>
            <person name="Lopez Roques C."/>
            <person name="Donnadieu C."/>
            <person name="Braasch I."/>
            <person name="Desvignes T."/>
            <person name="Postlethwait J."/>
            <person name="Bobe J."/>
            <person name="Guiguen Y."/>
        </authorList>
    </citation>
    <scope>NUCLEOTIDE SEQUENCE</scope>
    <source>
        <strain evidence="8">M-15738</strain>
        <tissue evidence="8">Blood</tissue>
    </source>
</reference>
<dbReference type="PANTHER" id="PTHR31258">
    <property type="entry name" value="KERATINOCYTE-ASSOCIATED PROTEIN 3"/>
    <property type="match status" value="1"/>
</dbReference>
<dbReference type="AlphaFoldDB" id="A0AAV6FVI9"/>
<feature type="transmembrane region" description="Helical" evidence="7">
    <location>
        <begin position="77"/>
        <end position="96"/>
    </location>
</feature>
<dbReference type="Proteomes" id="UP000823561">
    <property type="component" value="Chromosome 20"/>
</dbReference>
<feature type="compositionally biased region" description="Basic and acidic residues" evidence="6">
    <location>
        <begin position="217"/>
        <end position="237"/>
    </location>
</feature>
<protein>
    <submittedName>
        <fullName evidence="8">Uncharacterized protein</fullName>
    </submittedName>
</protein>
<evidence type="ECO:0000256" key="7">
    <source>
        <dbReference type="SAM" id="Phobius"/>
    </source>
</evidence>
<dbReference type="GO" id="GO:0016020">
    <property type="term" value="C:membrane"/>
    <property type="evidence" value="ECO:0007669"/>
    <property type="project" value="UniProtKB-SubCell"/>
</dbReference>
<feature type="compositionally biased region" description="Low complexity" evidence="6">
    <location>
        <begin position="241"/>
        <end position="260"/>
    </location>
</feature>
<proteinExistence type="inferred from homology"/>
<evidence type="ECO:0000256" key="4">
    <source>
        <dbReference type="ARBA" id="ARBA00022989"/>
    </source>
</evidence>
<feature type="transmembrane region" description="Helical" evidence="7">
    <location>
        <begin position="35"/>
        <end position="57"/>
    </location>
</feature>
<keyword evidence="3 7" id="KW-0812">Transmembrane</keyword>
<gene>
    <name evidence="8" type="ORF">AALO_G00262570</name>
</gene>
<dbReference type="InterPro" id="IPR020977">
    <property type="entry name" value="Beta-casein-like"/>
</dbReference>
<dbReference type="Pfam" id="PF12304">
    <property type="entry name" value="BCLP"/>
    <property type="match status" value="1"/>
</dbReference>
<evidence type="ECO:0000256" key="1">
    <source>
        <dbReference type="ARBA" id="ARBA00004141"/>
    </source>
</evidence>
<evidence type="ECO:0000256" key="3">
    <source>
        <dbReference type="ARBA" id="ARBA00022692"/>
    </source>
</evidence>
<comment type="caution">
    <text evidence="8">The sequence shown here is derived from an EMBL/GenBank/DDBJ whole genome shotgun (WGS) entry which is preliminary data.</text>
</comment>
<evidence type="ECO:0000256" key="6">
    <source>
        <dbReference type="SAM" id="MobiDB-lite"/>
    </source>
</evidence>
<keyword evidence="9" id="KW-1185">Reference proteome</keyword>
<evidence type="ECO:0000256" key="5">
    <source>
        <dbReference type="ARBA" id="ARBA00023136"/>
    </source>
</evidence>
<evidence type="ECO:0000313" key="8">
    <source>
        <dbReference type="EMBL" id="KAG5265207.1"/>
    </source>
</evidence>
<feature type="transmembrane region" description="Helical" evidence="7">
    <location>
        <begin position="108"/>
        <end position="129"/>
    </location>
</feature>